<feature type="domain" description="SET" evidence="2">
    <location>
        <begin position="30"/>
        <end position="144"/>
    </location>
</feature>
<dbReference type="Pfam" id="PF00856">
    <property type="entry name" value="SET"/>
    <property type="match status" value="1"/>
</dbReference>
<dbReference type="EMBL" id="QRDW01000002">
    <property type="protein sequence ID" value="RED52308.1"/>
    <property type="molecule type" value="Genomic_DNA"/>
</dbReference>
<dbReference type="AlphaFoldDB" id="A0A3D9HS29"/>
<name>A0A3D9HS29_9PROT</name>
<dbReference type="PROSITE" id="PS50280">
    <property type="entry name" value="SET"/>
    <property type="match status" value="1"/>
</dbReference>
<dbReference type="InterPro" id="IPR001214">
    <property type="entry name" value="SET_dom"/>
</dbReference>
<feature type="region of interest" description="Disordered" evidence="1">
    <location>
        <begin position="1"/>
        <end position="23"/>
    </location>
</feature>
<dbReference type="OrthoDB" id="9790349at2"/>
<organism evidence="3 4">
    <name type="scientific">Aestuariispira insulae</name>
    <dbReference type="NCBI Taxonomy" id="1461337"/>
    <lineage>
        <taxon>Bacteria</taxon>
        <taxon>Pseudomonadati</taxon>
        <taxon>Pseudomonadota</taxon>
        <taxon>Alphaproteobacteria</taxon>
        <taxon>Rhodospirillales</taxon>
        <taxon>Kiloniellaceae</taxon>
        <taxon>Aestuariispira</taxon>
    </lineage>
</organism>
<dbReference type="Gene3D" id="2.170.270.10">
    <property type="entry name" value="SET domain"/>
    <property type="match status" value="1"/>
</dbReference>
<dbReference type="InterPro" id="IPR046341">
    <property type="entry name" value="SET_dom_sf"/>
</dbReference>
<evidence type="ECO:0000256" key="1">
    <source>
        <dbReference type="SAM" id="MobiDB-lite"/>
    </source>
</evidence>
<keyword evidence="4" id="KW-1185">Reference proteome</keyword>
<sequence>MEKGPSQAGESVWTDDQIPDLPGKLSHRIDGIEVRETGSQTKGRGLFAIRPIPAKTVLDLSPVHIIPPADYRIIRDLGCRHHIFAWDQHNGEEISAAIAYGILSFCNHGDQPNARIARDMAGCRMALISTCDIRADEEITIRYFNTRFRDEPN</sequence>
<evidence type="ECO:0000313" key="4">
    <source>
        <dbReference type="Proteomes" id="UP000256845"/>
    </source>
</evidence>
<reference evidence="3 4" key="1">
    <citation type="submission" date="2018-07" db="EMBL/GenBank/DDBJ databases">
        <title>Genomic Encyclopedia of Type Strains, Phase III (KMG-III): the genomes of soil and plant-associated and newly described type strains.</title>
        <authorList>
            <person name="Whitman W."/>
        </authorList>
    </citation>
    <scope>NUCLEOTIDE SEQUENCE [LARGE SCALE GENOMIC DNA]</scope>
    <source>
        <strain evidence="3 4">CECT 8488</strain>
    </source>
</reference>
<proteinExistence type="predicted"/>
<dbReference type="SMART" id="SM00317">
    <property type="entry name" value="SET"/>
    <property type="match status" value="1"/>
</dbReference>
<gene>
    <name evidence="3" type="ORF">DFP90_102328</name>
</gene>
<dbReference type="Proteomes" id="UP000256845">
    <property type="component" value="Unassembled WGS sequence"/>
</dbReference>
<accession>A0A3D9HS29</accession>
<evidence type="ECO:0000259" key="2">
    <source>
        <dbReference type="PROSITE" id="PS50280"/>
    </source>
</evidence>
<evidence type="ECO:0000313" key="3">
    <source>
        <dbReference type="EMBL" id="RED52308.1"/>
    </source>
</evidence>
<dbReference type="SUPFAM" id="SSF82199">
    <property type="entry name" value="SET domain"/>
    <property type="match status" value="1"/>
</dbReference>
<comment type="caution">
    <text evidence="3">The sequence shown here is derived from an EMBL/GenBank/DDBJ whole genome shotgun (WGS) entry which is preliminary data.</text>
</comment>
<protein>
    <recommendedName>
        <fullName evidence="2">SET domain-containing protein</fullName>
    </recommendedName>
</protein>